<dbReference type="InterPro" id="IPR007259">
    <property type="entry name" value="GCP"/>
</dbReference>
<dbReference type="InterPro" id="IPR041470">
    <property type="entry name" value="GCP_N"/>
</dbReference>
<organism evidence="9 10">
    <name type="scientific">Glossina fuscipes</name>
    <dbReference type="NCBI Taxonomy" id="7396"/>
    <lineage>
        <taxon>Eukaryota</taxon>
        <taxon>Metazoa</taxon>
        <taxon>Ecdysozoa</taxon>
        <taxon>Arthropoda</taxon>
        <taxon>Hexapoda</taxon>
        <taxon>Insecta</taxon>
        <taxon>Pterygota</taxon>
        <taxon>Neoptera</taxon>
        <taxon>Endopterygota</taxon>
        <taxon>Diptera</taxon>
        <taxon>Brachycera</taxon>
        <taxon>Muscomorpha</taxon>
        <taxon>Hippoboscoidea</taxon>
        <taxon>Glossinidae</taxon>
        <taxon>Glossina</taxon>
    </lineage>
</organism>
<dbReference type="GO" id="GO:0051011">
    <property type="term" value="F:microtubule minus-end binding"/>
    <property type="evidence" value="ECO:0007669"/>
    <property type="project" value="TreeGrafter"/>
</dbReference>
<evidence type="ECO:0000256" key="4">
    <source>
        <dbReference type="ARBA" id="ARBA00022701"/>
    </source>
</evidence>
<dbReference type="PANTHER" id="PTHR19302:SF27">
    <property type="entry name" value="GAMMA-TUBULIN COMPLEX COMPONENT 4"/>
    <property type="match status" value="1"/>
</dbReference>
<dbReference type="AlphaFoldDB" id="A0A8U0WCI0"/>
<keyword evidence="3 6" id="KW-0963">Cytoplasm</keyword>
<dbReference type="Gene3D" id="1.20.120.1900">
    <property type="entry name" value="Gamma-tubulin complex, C-terminal domain"/>
    <property type="match status" value="1"/>
</dbReference>
<keyword evidence="4 6" id="KW-0493">Microtubule</keyword>
<evidence type="ECO:0000259" key="8">
    <source>
        <dbReference type="Pfam" id="PF17681"/>
    </source>
</evidence>
<evidence type="ECO:0000256" key="2">
    <source>
        <dbReference type="ARBA" id="ARBA00010337"/>
    </source>
</evidence>
<dbReference type="KEGG" id="gfs:119633470"/>
<comment type="subcellular location">
    <subcellularLocation>
        <location evidence="1 6">Cytoplasm</location>
        <location evidence="1 6">Cytoskeleton</location>
        <location evidence="1 6">Microtubule organizing center</location>
    </subcellularLocation>
</comment>
<dbReference type="InterPro" id="IPR042241">
    <property type="entry name" value="GCP_C_sf"/>
</dbReference>
<feature type="domain" description="Gamma tubulin complex component protein N-terminal" evidence="8">
    <location>
        <begin position="2"/>
        <end position="347"/>
    </location>
</feature>
<keyword evidence="5 6" id="KW-0206">Cytoskeleton</keyword>
<feature type="domain" description="Gamma tubulin complex component C-terminal" evidence="7">
    <location>
        <begin position="352"/>
        <end position="675"/>
    </location>
</feature>
<dbReference type="GO" id="GO:0000278">
    <property type="term" value="P:mitotic cell cycle"/>
    <property type="evidence" value="ECO:0007669"/>
    <property type="project" value="TreeGrafter"/>
</dbReference>
<evidence type="ECO:0000313" key="9">
    <source>
        <dbReference type="Proteomes" id="UP000092443"/>
    </source>
</evidence>
<dbReference type="GeneID" id="119633470"/>
<reference evidence="10" key="1">
    <citation type="submission" date="2025-08" db="UniProtKB">
        <authorList>
            <consortium name="RefSeq"/>
        </authorList>
    </citation>
    <scope>IDENTIFICATION</scope>
    <source>
        <tissue evidence="10">Whole body pupa</tissue>
    </source>
</reference>
<evidence type="ECO:0000256" key="5">
    <source>
        <dbReference type="ARBA" id="ARBA00023212"/>
    </source>
</evidence>
<gene>
    <name evidence="10" type="primary">LOC119633470</name>
</gene>
<sequence length="684" mass="79729">MIHDILLSCLNLHSKRLPIQEFVVSDAVSAFLHPCEIKIMDDIIKIVNLLRNVAKFSKIYGANQNSTNIVETDIEPLQTGLYLKAFVNGIDDSLDDYVTEISDLERRYIQNPTHSLLFIYQKLQEYEPLATYLTKLIRGIRMYKLHGCTIVQYIQKNSLHGDARIYKAMKTIQASVNAIFLKQLTHWILYAKLIDSYGEFFIQSSETHNESATESEKGTSIGSSKHTTTSLSEAASNYADIWRYEICYDLLPQYLSSSWAEKVLFIGQTVLIFKVNSHKSNKGVHTWNKTENNLFKSELSLWNEKEHIYFTKIQDLQNDIDLNVSHYERVIDEIKLYVTTRLSEIAINQADLVQQLRLVKDFYLIGRGELFLEFIRQTYIINKSIDDENRVRDFVKAFECAAQGVGVTEDLEQFSLCIPKTNLDVDESTHEFGFFQLIQLQYKINWPLHLLFSPKVIERYNVLFRFLLLIKKMQYDLHMIWYQHTRESKANAHKANQSQIIHLRNQLMFFVDNLQYYIQVDVLESKCKYIYLETFIKIFYHTGQYSILMNTILNKADFEQIQRAHSIFQANVLSLCFLLTDENTSKTNILHSTTLHSSNPVYLIINEIFHICEDFCNLKAKGEGDEHIDKSINELDERFGGLIEQLINLLVGLKAAPCTTPLSQLLLRLDFNHWFSIRRKRESS</sequence>
<dbReference type="Pfam" id="PF04130">
    <property type="entry name" value="GCP_C_terminal"/>
    <property type="match status" value="1"/>
</dbReference>
<dbReference type="GO" id="GO:0000922">
    <property type="term" value="C:spindle pole"/>
    <property type="evidence" value="ECO:0007669"/>
    <property type="project" value="InterPro"/>
</dbReference>
<dbReference type="Pfam" id="PF17681">
    <property type="entry name" value="GCP_N_terminal"/>
    <property type="match status" value="1"/>
</dbReference>
<evidence type="ECO:0000256" key="1">
    <source>
        <dbReference type="ARBA" id="ARBA00004267"/>
    </source>
</evidence>
<dbReference type="Proteomes" id="UP000092443">
    <property type="component" value="Unplaced"/>
</dbReference>
<dbReference type="GO" id="GO:0051321">
    <property type="term" value="P:meiotic cell cycle"/>
    <property type="evidence" value="ECO:0007669"/>
    <property type="project" value="TreeGrafter"/>
</dbReference>
<proteinExistence type="inferred from homology"/>
<dbReference type="PANTHER" id="PTHR19302">
    <property type="entry name" value="GAMMA TUBULIN COMPLEX PROTEIN"/>
    <property type="match status" value="1"/>
</dbReference>
<dbReference type="GO" id="GO:0043015">
    <property type="term" value="F:gamma-tubulin binding"/>
    <property type="evidence" value="ECO:0007669"/>
    <property type="project" value="InterPro"/>
</dbReference>
<dbReference type="GO" id="GO:0031122">
    <property type="term" value="P:cytoplasmic microtubule organization"/>
    <property type="evidence" value="ECO:0007669"/>
    <property type="project" value="TreeGrafter"/>
</dbReference>
<evidence type="ECO:0000256" key="6">
    <source>
        <dbReference type="RuleBase" id="RU363050"/>
    </source>
</evidence>
<comment type="similarity">
    <text evidence="2 6">Belongs to the TUBGCP family.</text>
</comment>
<dbReference type="GO" id="GO:0051225">
    <property type="term" value="P:spindle assembly"/>
    <property type="evidence" value="ECO:0007669"/>
    <property type="project" value="TreeGrafter"/>
</dbReference>
<dbReference type="GO" id="GO:0005874">
    <property type="term" value="C:microtubule"/>
    <property type="evidence" value="ECO:0007669"/>
    <property type="project" value="UniProtKB-KW"/>
</dbReference>
<protein>
    <recommendedName>
        <fullName evidence="6">Gamma-tubulin complex component</fullName>
    </recommendedName>
</protein>
<name>A0A8U0WCI0_9MUSC</name>
<dbReference type="GO" id="GO:0000930">
    <property type="term" value="C:gamma-tubulin complex"/>
    <property type="evidence" value="ECO:0007669"/>
    <property type="project" value="TreeGrafter"/>
</dbReference>
<dbReference type="RefSeq" id="XP_037882971.1">
    <property type="nucleotide sequence ID" value="XM_038027043.1"/>
</dbReference>
<dbReference type="InterPro" id="IPR040457">
    <property type="entry name" value="GCP_C"/>
</dbReference>
<accession>A0A8U0WCI0</accession>
<evidence type="ECO:0000313" key="10">
    <source>
        <dbReference type="RefSeq" id="XP_037882971.1"/>
    </source>
</evidence>
<evidence type="ECO:0000256" key="3">
    <source>
        <dbReference type="ARBA" id="ARBA00022490"/>
    </source>
</evidence>
<keyword evidence="9" id="KW-1185">Reference proteome</keyword>
<dbReference type="GO" id="GO:0007020">
    <property type="term" value="P:microtubule nucleation"/>
    <property type="evidence" value="ECO:0007669"/>
    <property type="project" value="InterPro"/>
</dbReference>
<evidence type="ECO:0000259" key="7">
    <source>
        <dbReference type="Pfam" id="PF04130"/>
    </source>
</evidence>